<keyword evidence="2" id="KW-0805">Transcription regulation</keyword>
<dbReference type="PANTHER" id="PTHR30126:SF4">
    <property type="entry name" value="LYSR FAMILY TRANSCRIPTIONAL REGULATOR"/>
    <property type="match status" value="1"/>
</dbReference>
<dbReference type="Pfam" id="PF03466">
    <property type="entry name" value="LysR_substrate"/>
    <property type="match status" value="1"/>
</dbReference>
<evidence type="ECO:0000259" key="5">
    <source>
        <dbReference type="PROSITE" id="PS50931"/>
    </source>
</evidence>
<evidence type="ECO:0000256" key="2">
    <source>
        <dbReference type="ARBA" id="ARBA00023015"/>
    </source>
</evidence>
<dbReference type="InterPro" id="IPR000847">
    <property type="entry name" value="LysR_HTH_N"/>
</dbReference>
<evidence type="ECO:0000313" key="7">
    <source>
        <dbReference type="Proteomes" id="UP000650424"/>
    </source>
</evidence>
<sequence>MNITLEALQILDAIDRKGSFAAAAAALDKVPSAITYSIRKLEEDLDVLLYDRRGHRAKLTIAGEELLFQGRNLLIAAQELENRVKRAASGWEAELRIVIDGIIQFDDMIPLIKEFEQQSCGTRIRISEEILSGVWETMVSGRADLAIGAAYYGPDAIRMRGEFQTRLLGSVEWVFAVAPQHPLAQAEGLLTPAILQAHRAIAIGDTGLTLPSMTAGLLSGQDTLTVPTMQAKLVAQLAGLGCGHLPRRLALPYLRSGALVEKKTDATRPPEDNRLVWRSANKGKALMWFLQKLQDPVVQRMLIGN</sequence>
<dbReference type="SUPFAM" id="SSF46785">
    <property type="entry name" value="Winged helix' DNA-binding domain"/>
    <property type="match status" value="1"/>
</dbReference>
<dbReference type="PANTHER" id="PTHR30126">
    <property type="entry name" value="HTH-TYPE TRANSCRIPTIONAL REGULATOR"/>
    <property type="match status" value="1"/>
</dbReference>
<dbReference type="Pfam" id="PF00126">
    <property type="entry name" value="HTH_1"/>
    <property type="match status" value="1"/>
</dbReference>
<dbReference type="EMBL" id="JACOGF010000005">
    <property type="protein sequence ID" value="MBC3918194.1"/>
    <property type="molecule type" value="Genomic_DNA"/>
</dbReference>
<protein>
    <submittedName>
        <fullName evidence="6">LysR family transcriptional regulator</fullName>
    </submittedName>
</protein>
<evidence type="ECO:0000256" key="3">
    <source>
        <dbReference type="ARBA" id="ARBA00023125"/>
    </source>
</evidence>
<evidence type="ECO:0000256" key="1">
    <source>
        <dbReference type="ARBA" id="ARBA00009437"/>
    </source>
</evidence>
<dbReference type="Proteomes" id="UP000650424">
    <property type="component" value="Unassembled WGS sequence"/>
</dbReference>
<dbReference type="RefSeq" id="WP_186947458.1">
    <property type="nucleotide sequence ID" value="NZ_JACOGF010000005.1"/>
</dbReference>
<keyword evidence="3" id="KW-0238">DNA-binding</keyword>
<evidence type="ECO:0000256" key="4">
    <source>
        <dbReference type="ARBA" id="ARBA00023163"/>
    </source>
</evidence>
<feature type="domain" description="HTH lysR-type" evidence="5">
    <location>
        <begin position="3"/>
        <end position="60"/>
    </location>
</feature>
<dbReference type="PROSITE" id="PS50931">
    <property type="entry name" value="HTH_LYSR"/>
    <property type="match status" value="1"/>
</dbReference>
<name>A0ABR6ZRF6_9BURK</name>
<dbReference type="InterPro" id="IPR005119">
    <property type="entry name" value="LysR_subst-bd"/>
</dbReference>
<dbReference type="Gene3D" id="3.40.190.290">
    <property type="match status" value="1"/>
</dbReference>
<organism evidence="6 7">
    <name type="scientific">Undibacterium hunanense</name>
    <dbReference type="NCBI Taxonomy" id="2762292"/>
    <lineage>
        <taxon>Bacteria</taxon>
        <taxon>Pseudomonadati</taxon>
        <taxon>Pseudomonadota</taxon>
        <taxon>Betaproteobacteria</taxon>
        <taxon>Burkholderiales</taxon>
        <taxon>Oxalobacteraceae</taxon>
        <taxon>Undibacterium</taxon>
    </lineage>
</organism>
<dbReference type="Gene3D" id="1.10.10.10">
    <property type="entry name" value="Winged helix-like DNA-binding domain superfamily/Winged helix DNA-binding domain"/>
    <property type="match status" value="1"/>
</dbReference>
<comment type="caution">
    <text evidence="6">The sequence shown here is derived from an EMBL/GenBank/DDBJ whole genome shotgun (WGS) entry which is preliminary data.</text>
</comment>
<keyword evidence="7" id="KW-1185">Reference proteome</keyword>
<dbReference type="InterPro" id="IPR036388">
    <property type="entry name" value="WH-like_DNA-bd_sf"/>
</dbReference>
<comment type="similarity">
    <text evidence="1">Belongs to the LysR transcriptional regulatory family.</text>
</comment>
<keyword evidence="4" id="KW-0804">Transcription</keyword>
<dbReference type="InterPro" id="IPR036390">
    <property type="entry name" value="WH_DNA-bd_sf"/>
</dbReference>
<accession>A0ABR6ZRF6</accession>
<proteinExistence type="inferred from homology"/>
<gene>
    <name evidence="6" type="ORF">H8L32_11955</name>
</gene>
<dbReference type="SUPFAM" id="SSF53850">
    <property type="entry name" value="Periplasmic binding protein-like II"/>
    <property type="match status" value="1"/>
</dbReference>
<reference evidence="6 7" key="1">
    <citation type="submission" date="2020-08" db="EMBL/GenBank/DDBJ databases">
        <title>Novel species isolated from subtropical streams in China.</title>
        <authorList>
            <person name="Lu H."/>
        </authorList>
    </citation>
    <scope>NUCLEOTIDE SEQUENCE [LARGE SCALE GENOMIC DNA]</scope>
    <source>
        <strain evidence="6 7">CY18W</strain>
    </source>
</reference>
<evidence type="ECO:0000313" key="6">
    <source>
        <dbReference type="EMBL" id="MBC3918194.1"/>
    </source>
</evidence>